<name>A0A160T4F9_9CHLR</name>
<dbReference type="RefSeq" id="WP_095044226.1">
    <property type="nucleotide sequence ID" value="NZ_LN890655.1"/>
</dbReference>
<organism evidence="2 3">
    <name type="scientific">Candidatus Promineifilum breve</name>
    <dbReference type="NCBI Taxonomy" id="1806508"/>
    <lineage>
        <taxon>Bacteria</taxon>
        <taxon>Bacillati</taxon>
        <taxon>Chloroflexota</taxon>
        <taxon>Ardenticatenia</taxon>
        <taxon>Candidatus Promineifilales</taxon>
        <taxon>Candidatus Promineifilaceae</taxon>
        <taxon>Candidatus Promineifilum</taxon>
    </lineage>
</organism>
<reference evidence="2" key="1">
    <citation type="submission" date="2016-01" db="EMBL/GenBank/DDBJ databases">
        <authorList>
            <person name="Mcilroy J.S."/>
            <person name="Karst M S."/>
            <person name="Albertsen M."/>
        </authorList>
    </citation>
    <scope>NUCLEOTIDE SEQUENCE</scope>
    <source>
        <strain evidence="2">Cfx-K</strain>
    </source>
</reference>
<keyword evidence="1" id="KW-1133">Transmembrane helix</keyword>
<evidence type="ECO:0000256" key="1">
    <source>
        <dbReference type="SAM" id="Phobius"/>
    </source>
</evidence>
<dbReference type="AlphaFoldDB" id="A0A160T4F9"/>
<sequence length="556" mass="58523">MAENKDNLQEWSERLEAGARDDELLAVAARLESAAKDEPSAPTIEFRRQLRRDLLNRHAAQTNRATGRLWRWAGSVAALGLLAVLIGAFWLTMSGVQRPSFGGIAATEGNATPFYIPTAPVSAAALGSYSVNAPDGLEAGRTLELLAYWHVPDDLGATGAFAQLQNDAGQVVAQADGPLTDMGGEAYEVKLAIPLPNPLSDGSYSLLFGLSDATGARLPLYDFARSIVVYEEQTSPLLVGSTGLAEGGVIETAITPAITPSSASGYRLLDYSTNGGVVTETVETDDPANQTVTHLLVPGLTMTVTLGWSLPPEAAIVSAFVHLLDDDGQIVAQADAPVKPATGSADRPFEAALALNLPADLPAGAYEVVAGLYEPGTGARLSFTTADGEVMNLIRTDFVVSDRNANSEQMNETVIELQDENHSLIPLHPTTETGQNVVSVIDIEPAAGAVVSGTAPIHFRITLSYSLDSLSSAFLEVRVAELMAGGGRQLGKATADLSGRNGALELEIVIDPASALYGLNGPGDLGLEFEIRPNPTGEAIPFVVETPGDVRWRYEP</sequence>
<keyword evidence="1" id="KW-0812">Transmembrane</keyword>
<proteinExistence type="predicted"/>
<protein>
    <submittedName>
        <fullName evidence="2">Uncharacterized protein</fullName>
    </submittedName>
</protein>
<keyword evidence="1" id="KW-0472">Membrane</keyword>
<gene>
    <name evidence="2" type="ORF">CFX0092_A3078</name>
</gene>
<dbReference type="EMBL" id="LN890655">
    <property type="protein sequence ID" value="CUS04956.2"/>
    <property type="molecule type" value="Genomic_DNA"/>
</dbReference>
<evidence type="ECO:0000313" key="3">
    <source>
        <dbReference type="Proteomes" id="UP000215027"/>
    </source>
</evidence>
<accession>A0A160T4F9</accession>
<evidence type="ECO:0000313" key="2">
    <source>
        <dbReference type="EMBL" id="CUS04956.2"/>
    </source>
</evidence>
<dbReference type="Proteomes" id="UP000215027">
    <property type="component" value="Chromosome I"/>
</dbReference>
<feature type="transmembrane region" description="Helical" evidence="1">
    <location>
        <begin position="69"/>
        <end position="91"/>
    </location>
</feature>
<dbReference type="KEGG" id="pbf:CFX0092_A3078"/>
<keyword evidence="3" id="KW-1185">Reference proteome</keyword>